<accession>A0ABM1BCD1</accession>
<evidence type="ECO:0000313" key="3">
    <source>
        <dbReference type="Proteomes" id="UP000694941"/>
    </source>
</evidence>
<dbReference type="GeneID" id="106463653"/>
<sequence length="226" mass="24777">MASSGYLAALFILLSVIITQARVPLQKRQTGNANDYIDKVLENARKHFRENNMDPLPLPEAFEGFSKKILFVTLSGDVKAWDGFVQGLSRLNRAGDITLRYEGGTIFLSGSLGIDKLSAGYTARARLGKLAPTIKVQAWIAYISVSLGVQIPSDGSPGYVNHLDIHNIGKIDIKIDGLIPLNYLLTAISFVFLNIFKNVLKKAFIPPITNAINGALRQIDMPFGFL</sequence>
<dbReference type="Gene3D" id="3.15.10.50">
    <property type="match status" value="1"/>
</dbReference>
<keyword evidence="1" id="KW-1133">Transmembrane helix</keyword>
<keyword evidence="1" id="KW-0472">Membrane</keyword>
<dbReference type="RefSeq" id="XP_013779159.1">
    <property type="nucleotide sequence ID" value="XM_013923705.2"/>
</dbReference>
<protein>
    <submittedName>
        <fullName evidence="4">Uncharacterized protein LOC106463653</fullName>
    </submittedName>
</protein>
<organism evidence="3 4">
    <name type="scientific">Limulus polyphemus</name>
    <name type="common">Atlantic horseshoe crab</name>
    <dbReference type="NCBI Taxonomy" id="6850"/>
    <lineage>
        <taxon>Eukaryota</taxon>
        <taxon>Metazoa</taxon>
        <taxon>Ecdysozoa</taxon>
        <taxon>Arthropoda</taxon>
        <taxon>Chelicerata</taxon>
        <taxon>Merostomata</taxon>
        <taxon>Xiphosura</taxon>
        <taxon>Limulidae</taxon>
        <taxon>Limulus</taxon>
    </lineage>
</organism>
<evidence type="ECO:0000256" key="1">
    <source>
        <dbReference type="SAM" id="Phobius"/>
    </source>
</evidence>
<dbReference type="InterPro" id="IPR020234">
    <property type="entry name" value="Mite_allergen_group-7"/>
</dbReference>
<feature type="signal peptide" evidence="2">
    <location>
        <begin position="1"/>
        <end position="21"/>
    </location>
</feature>
<feature type="chain" id="PRO_5047082159" evidence="2">
    <location>
        <begin position="22"/>
        <end position="226"/>
    </location>
</feature>
<keyword evidence="3" id="KW-1185">Reference proteome</keyword>
<proteinExistence type="predicted"/>
<gene>
    <name evidence="4" type="primary">LOC106463653</name>
</gene>
<evidence type="ECO:0000313" key="4">
    <source>
        <dbReference type="RefSeq" id="XP_013779159.1"/>
    </source>
</evidence>
<dbReference type="Pfam" id="PF16984">
    <property type="entry name" value="Grp7_allergen"/>
    <property type="match status" value="1"/>
</dbReference>
<evidence type="ECO:0000256" key="2">
    <source>
        <dbReference type="SAM" id="SignalP"/>
    </source>
</evidence>
<dbReference type="InterPro" id="IPR038602">
    <property type="entry name" value="Mite_allergen_7_sf"/>
</dbReference>
<dbReference type="Proteomes" id="UP000694941">
    <property type="component" value="Unplaced"/>
</dbReference>
<name>A0ABM1BCD1_LIMPO</name>
<feature type="transmembrane region" description="Helical" evidence="1">
    <location>
        <begin position="177"/>
        <end position="196"/>
    </location>
</feature>
<reference evidence="4" key="1">
    <citation type="submission" date="2025-08" db="UniProtKB">
        <authorList>
            <consortium name="RefSeq"/>
        </authorList>
    </citation>
    <scope>IDENTIFICATION</scope>
    <source>
        <tissue evidence="4">Muscle</tissue>
    </source>
</reference>
<keyword evidence="2" id="KW-0732">Signal</keyword>
<keyword evidence="1" id="KW-0812">Transmembrane</keyword>